<name>A0AAE4ZCZ1_9BACT</name>
<proteinExistence type="predicted"/>
<reference evidence="1 2" key="1">
    <citation type="submission" date="2020-01" db="EMBL/GenBank/DDBJ databases">
        <title>Genomes assembled from Gulf of Kutch pelagic sediment metagenomes.</title>
        <authorList>
            <person name="Chandrashekar M."/>
            <person name="Mahajan M.S."/>
            <person name="Dave K.J."/>
            <person name="Vatsa P."/>
            <person name="Nathani N.M."/>
        </authorList>
    </citation>
    <scope>NUCLEOTIDE SEQUENCE [LARGE SCALE GENOMIC DNA]</scope>
    <source>
        <strain evidence="1">KS3-K002</strain>
    </source>
</reference>
<dbReference type="SUPFAM" id="SSF101898">
    <property type="entry name" value="NHL repeat"/>
    <property type="match status" value="1"/>
</dbReference>
<gene>
    <name evidence="1" type="ORF">GWO12_15050</name>
</gene>
<dbReference type="AlphaFoldDB" id="A0AAE4ZCZ1"/>
<accession>A0AAE4ZCZ1</accession>
<dbReference type="Gene3D" id="2.120.10.30">
    <property type="entry name" value="TolB, C-terminal domain"/>
    <property type="match status" value="1"/>
</dbReference>
<dbReference type="InterPro" id="IPR011042">
    <property type="entry name" value="6-blade_b-propeller_TolB-like"/>
</dbReference>
<dbReference type="EMBL" id="JAACAK010000128">
    <property type="protein sequence ID" value="NIR76406.1"/>
    <property type="molecule type" value="Genomic_DNA"/>
</dbReference>
<evidence type="ECO:0000313" key="2">
    <source>
        <dbReference type="Proteomes" id="UP000702544"/>
    </source>
</evidence>
<evidence type="ECO:0000313" key="1">
    <source>
        <dbReference type="EMBL" id="NIR76406.1"/>
    </source>
</evidence>
<dbReference type="Pfam" id="PF17170">
    <property type="entry name" value="DUF5128"/>
    <property type="match status" value="1"/>
</dbReference>
<comment type="caution">
    <text evidence="1">The sequence shown here is derived from an EMBL/GenBank/DDBJ whole genome shotgun (WGS) entry which is preliminary data.</text>
</comment>
<protein>
    <submittedName>
        <fullName evidence="1">6-bladed beta-propeller</fullName>
    </submittedName>
</protein>
<organism evidence="1 2">
    <name type="scientific">Candidatus Kutchimonas denitrificans</name>
    <dbReference type="NCBI Taxonomy" id="3056748"/>
    <lineage>
        <taxon>Bacteria</taxon>
        <taxon>Pseudomonadati</taxon>
        <taxon>Gemmatimonadota</taxon>
        <taxon>Gemmatimonadia</taxon>
        <taxon>Candidatus Palauibacterales</taxon>
        <taxon>Candidatus Palauibacteraceae</taxon>
        <taxon>Candidatus Kutchimonas</taxon>
    </lineage>
</organism>
<sequence length="355" mass="39683">MNDGQPPQWRLEHLLSLGSEGTLGEPRPDEFGLITSITIGPQNRLYVADSYYSEVRVFDLAGEFLFDFGREGGGPGEFLALYSLAWMGDTLLALDFGNGRIGELDASGRWLGQRRVPGRITGSPGQLRLYRVARDEVYAWSLEVVDGEIERVFNRHIPAGAEGQLAAVRLESGPPGAIRCDTPDGGFTVFDIPFTPRLIQRPARDQSLAVAWTEDYRIAFLRSESDTVRVVERAAEPVPVGEAEWEAGLEEYRAFRDEREGEACRPRSISKPERKPPIADFYLDWTGRLWVEAVTADGTVWELFDSDGRLIGRLPAVPRSERVAPYFGREHHAVVVRDSLDVQSVEVYRFGDPGE</sequence>
<dbReference type="Proteomes" id="UP000702544">
    <property type="component" value="Unassembled WGS sequence"/>
</dbReference>